<dbReference type="EMBL" id="MG596800">
    <property type="protein sequence ID" value="AUM59775.1"/>
    <property type="molecule type" value="Genomic_DNA"/>
</dbReference>
<reference evidence="1 2" key="1">
    <citation type="journal article" date="2018" name="Arch. Virol.">
        <title>Genome sequence of the novel virulent bacteriophage PMBT14 with lytic activity against Pseudomonas fluorescens DSM 50090(R).</title>
        <authorList>
            <person name="Koberg S."/>
            <person name="Gieschler S."/>
            <person name="Brinks E."/>
            <person name="Wenning M."/>
            <person name="Neve H."/>
            <person name="Franz C.M."/>
        </authorList>
    </citation>
    <scope>NUCLEOTIDE SEQUENCE [LARGE SCALE GENOMIC DNA]</scope>
</reference>
<keyword evidence="2" id="KW-1185">Reference proteome</keyword>
<name>A0A2I6PI84_9CAUD</name>
<organism evidence="1 2">
    <name type="scientific">Pseudomonas phage PMBT14</name>
    <dbReference type="NCBI Taxonomy" id="2059855"/>
    <lineage>
        <taxon>Viruses</taxon>
        <taxon>Duplodnaviria</taxon>
        <taxon>Heunggongvirae</taxon>
        <taxon>Uroviricota</taxon>
        <taxon>Caudoviricetes</taxon>
        <taxon>Knuthellervirus</taxon>
        <taxon>Knuthellervirus PMBT14</taxon>
    </lineage>
</organism>
<evidence type="ECO:0000313" key="1">
    <source>
        <dbReference type="EMBL" id="AUM59775.1"/>
    </source>
</evidence>
<dbReference type="RefSeq" id="YP_009836238.1">
    <property type="nucleotide sequence ID" value="NC_048687.1"/>
</dbReference>
<dbReference type="KEGG" id="vg:55606477"/>
<sequence>MEWLKVKYDLLVIALRIQLLKLLGVDVLIERAFKEGWDMHGDTDENELKRLYPGKIAPVPDAHILSKLINSTRCWRSVDEAWVNSDAQEMFDENR</sequence>
<dbReference type="GeneID" id="55606477"/>
<dbReference type="Proteomes" id="UP000240618">
    <property type="component" value="Segment"/>
</dbReference>
<protein>
    <submittedName>
        <fullName evidence="1">Uncharacterized protein</fullName>
    </submittedName>
</protein>
<evidence type="ECO:0000313" key="2">
    <source>
        <dbReference type="Proteomes" id="UP000240618"/>
    </source>
</evidence>
<proteinExistence type="predicted"/>
<accession>A0A2I6PI84</accession>